<evidence type="ECO:0000313" key="1">
    <source>
        <dbReference type="EMBL" id="TWF93521.1"/>
    </source>
</evidence>
<evidence type="ECO:0000313" key="2">
    <source>
        <dbReference type="Proteomes" id="UP000316184"/>
    </source>
</evidence>
<dbReference type="Proteomes" id="UP000316184">
    <property type="component" value="Unassembled WGS sequence"/>
</dbReference>
<name>A0A561U2C3_9PSEU</name>
<sequence>MVSLVAVVVLVVGAIAAVVAFNVGGEEAAPAAAPPLTELPIKPGNDPAPTYGEVAAPNACALIPVDFLLSRGWVLSRNEQIFDRSPDPDDPTSQPVEQGVGGVVTGVSGCEVPFDAYGKATLNVLSPPLDGATRTESTARMAREDSDAHQENGFEVLIENDPESVADRPNGVYGHLVKGSMLVEFTLVSPDGTPRDRALDTAKQALSRITSSWDSTSKSPSVATYPQPYGKVPDPCETISAQDLMSLFGQPGSGMIEQRQWDTSPTELFSMDTGGKVEYVEDRCTQGTLEPEAEWNRPTGSIDVTVRTFPGAAKAAESLQLYASPNSEVGRAFGPATPLGTSIGDGPAHISYAFAQERVILFQTGRYLVAVTARENTALFSDEALRTRLTPIAQQLSDRLR</sequence>
<gene>
    <name evidence="1" type="ORF">FHU35_15365</name>
</gene>
<comment type="caution">
    <text evidence="1">The sequence shown here is derived from an EMBL/GenBank/DDBJ whole genome shotgun (WGS) entry which is preliminary data.</text>
</comment>
<keyword evidence="2" id="KW-1185">Reference proteome</keyword>
<dbReference type="AlphaFoldDB" id="A0A561U2C3"/>
<organism evidence="1 2">
    <name type="scientific">Saccharopolyspora dendranthemae</name>
    <dbReference type="NCBI Taxonomy" id="1181886"/>
    <lineage>
        <taxon>Bacteria</taxon>
        <taxon>Bacillati</taxon>
        <taxon>Actinomycetota</taxon>
        <taxon>Actinomycetes</taxon>
        <taxon>Pseudonocardiales</taxon>
        <taxon>Pseudonocardiaceae</taxon>
        <taxon>Saccharopolyspora</taxon>
    </lineage>
</organism>
<proteinExistence type="predicted"/>
<accession>A0A561U2C3</accession>
<protein>
    <submittedName>
        <fullName evidence="1">Uncharacterized protein</fullName>
    </submittedName>
</protein>
<reference evidence="1 2" key="1">
    <citation type="submission" date="2019-06" db="EMBL/GenBank/DDBJ databases">
        <title>Sequencing the genomes of 1000 actinobacteria strains.</title>
        <authorList>
            <person name="Klenk H.-P."/>
        </authorList>
    </citation>
    <scope>NUCLEOTIDE SEQUENCE [LARGE SCALE GENOMIC DNA]</scope>
    <source>
        <strain evidence="1 2">DSM 46699</strain>
    </source>
</reference>
<dbReference type="EMBL" id="VIWX01000005">
    <property type="protein sequence ID" value="TWF93521.1"/>
    <property type="molecule type" value="Genomic_DNA"/>
</dbReference>